<name>A0ACD3AW64_9AGAR</name>
<dbReference type="EMBL" id="ML208316">
    <property type="protein sequence ID" value="TFK70238.1"/>
    <property type="molecule type" value="Genomic_DNA"/>
</dbReference>
<evidence type="ECO:0000313" key="2">
    <source>
        <dbReference type="Proteomes" id="UP000308600"/>
    </source>
</evidence>
<reference evidence="1 2" key="1">
    <citation type="journal article" date="2019" name="Nat. Ecol. Evol.">
        <title>Megaphylogeny resolves global patterns of mushroom evolution.</title>
        <authorList>
            <person name="Varga T."/>
            <person name="Krizsan K."/>
            <person name="Foldi C."/>
            <person name="Dima B."/>
            <person name="Sanchez-Garcia M."/>
            <person name="Sanchez-Ramirez S."/>
            <person name="Szollosi G.J."/>
            <person name="Szarkandi J.G."/>
            <person name="Papp V."/>
            <person name="Albert L."/>
            <person name="Andreopoulos W."/>
            <person name="Angelini C."/>
            <person name="Antonin V."/>
            <person name="Barry K.W."/>
            <person name="Bougher N.L."/>
            <person name="Buchanan P."/>
            <person name="Buyck B."/>
            <person name="Bense V."/>
            <person name="Catcheside P."/>
            <person name="Chovatia M."/>
            <person name="Cooper J."/>
            <person name="Damon W."/>
            <person name="Desjardin D."/>
            <person name="Finy P."/>
            <person name="Geml J."/>
            <person name="Haridas S."/>
            <person name="Hughes K."/>
            <person name="Justo A."/>
            <person name="Karasinski D."/>
            <person name="Kautmanova I."/>
            <person name="Kiss B."/>
            <person name="Kocsube S."/>
            <person name="Kotiranta H."/>
            <person name="LaButti K.M."/>
            <person name="Lechner B.E."/>
            <person name="Liimatainen K."/>
            <person name="Lipzen A."/>
            <person name="Lukacs Z."/>
            <person name="Mihaltcheva S."/>
            <person name="Morgado L.N."/>
            <person name="Niskanen T."/>
            <person name="Noordeloos M.E."/>
            <person name="Ohm R.A."/>
            <person name="Ortiz-Santana B."/>
            <person name="Ovrebo C."/>
            <person name="Racz N."/>
            <person name="Riley R."/>
            <person name="Savchenko A."/>
            <person name="Shiryaev A."/>
            <person name="Soop K."/>
            <person name="Spirin V."/>
            <person name="Szebenyi C."/>
            <person name="Tomsovsky M."/>
            <person name="Tulloss R.E."/>
            <person name="Uehling J."/>
            <person name="Grigoriev I.V."/>
            <person name="Vagvolgyi C."/>
            <person name="Papp T."/>
            <person name="Martin F.M."/>
            <person name="Miettinen O."/>
            <person name="Hibbett D.S."/>
            <person name="Nagy L.G."/>
        </authorList>
    </citation>
    <scope>NUCLEOTIDE SEQUENCE [LARGE SCALE GENOMIC DNA]</scope>
    <source>
        <strain evidence="1 2">NL-1719</strain>
    </source>
</reference>
<dbReference type="Proteomes" id="UP000308600">
    <property type="component" value="Unassembled WGS sequence"/>
</dbReference>
<evidence type="ECO:0000313" key="1">
    <source>
        <dbReference type="EMBL" id="TFK70238.1"/>
    </source>
</evidence>
<organism evidence="1 2">
    <name type="scientific">Pluteus cervinus</name>
    <dbReference type="NCBI Taxonomy" id="181527"/>
    <lineage>
        <taxon>Eukaryota</taxon>
        <taxon>Fungi</taxon>
        <taxon>Dikarya</taxon>
        <taxon>Basidiomycota</taxon>
        <taxon>Agaricomycotina</taxon>
        <taxon>Agaricomycetes</taxon>
        <taxon>Agaricomycetidae</taxon>
        <taxon>Agaricales</taxon>
        <taxon>Pluteineae</taxon>
        <taxon>Pluteaceae</taxon>
        <taxon>Pluteus</taxon>
    </lineage>
</organism>
<accession>A0ACD3AW64</accession>
<keyword evidence="2" id="KW-1185">Reference proteome</keyword>
<sequence length="308" mass="33317">MTSLNRTPLAAINFDDGNGKHLRVYYQAPNGDIKEAFYDSSLGGSGWHPRPENTVGRGKLNTGIAATVWASGTQIRIYFLGEDDKIVERMYTGGSSGWTNGGMTGRYQAAPYSRLGAVSFRNGEHIRVYYQDSANKLREAIYRSTQGWTEGTDKLPVALAGTAIGAGTNPNGNGQLWVYSQASNLKLQEYWYDNTSWSQGGFSSNKVYPPQAGISAALYSDPVKIRVLSVDQNNRICATAWDGGWSATQELAESTITLTDLALISVAGGGQPAAALRLYYQNFGTRIAELLSQDGNNWSVSQSNVAGP</sequence>
<proteinExistence type="predicted"/>
<gene>
    <name evidence="1" type="ORF">BDN72DRAFT_896605</name>
</gene>
<protein>
    <submittedName>
        <fullName evidence="1">Fucose-specific lectin</fullName>
    </submittedName>
</protein>